<feature type="compositionally biased region" description="Low complexity" evidence="1">
    <location>
        <begin position="255"/>
        <end position="275"/>
    </location>
</feature>
<name>A0AAV1M5J6_9NEOP</name>
<comment type="caution">
    <text evidence="3">The sequence shown here is derived from an EMBL/GenBank/DDBJ whole genome shotgun (WGS) entry which is preliminary data.</text>
</comment>
<dbReference type="EMBL" id="CAVLGL010000126">
    <property type="protein sequence ID" value="CAK1601216.1"/>
    <property type="molecule type" value="Genomic_DNA"/>
</dbReference>
<feature type="domain" description="DUF7869" evidence="2">
    <location>
        <begin position="635"/>
        <end position="733"/>
    </location>
</feature>
<dbReference type="InterPro" id="IPR057191">
    <property type="entry name" value="DUF7869"/>
</dbReference>
<dbReference type="PANTHER" id="PTHR10773:SF19">
    <property type="match status" value="1"/>
</dbReference>
<feature type="compositionally biased region" description="Polar residues" evidence="1">
    <location>
        <begin position="187"/>
        <end position="229"/>
    </location>
</feature>
<feature type="compositionally biased region" description="Basic and acidic residues" evidence="1">
    <location>
        <begin position="148"/>
        <end position="161"/>
    </location>
</feature>
<proteinExistence type="predicted"/>
<evidence type="ECO:0000256" key="1">
    <source>
        <dbReference type="SAM" id="MobiDB-lite"/>
    </source>
</evidence>
<feature type="region of interest" description="Disordered" evidence="1">
    <location>
        <begin position="141"/>
        <end position="290"/>
    </location>
</feature>
<organism evidence="3 4">
    <name type="scientific">Parnassius mnemosyne</name>
    <name type="common">clouded apollo</name>
    <dbReference type="NCBI Taxonomy" id="213953"/>
    <lineage>
        <taxon>Eukaryota</taxon>
        <taxon>Metazoa</taxon>
        <taxon>Ecdysozoa</taxon>
        <taxon>Arthropoda</taxon>
        <taxon>Hexapoda</taxon>
        <taxon>Insecta</taxon>
        <taxon>Pterygota</taxon>
        <taxon>Neoptera</taxon>
        <taxon>Endopterygota</taxon>
        <taxon>Lepidoptera</taxon>
        <taxon>Glossata</taxon>
        <taxon>Ditrysia</taxon>
        <taxon>Papilionoidea</taxon>
        <taxon>Papilionidae</taxon>
        <taxon>Parnassiinae</taxon>
        <taxon>Parnassini</taxon>
        <taxon>Parnassius</taxon>
        <taxon>Driopa</taxon>
    </lineage>
</organism>
<evidence type="ECO:0000259" key="2">
    <source>
        <dbReference type="Pfam" id="PF25273"/>
    </source>
</evidence>
<feature type="compositionally biased region" description="Low complexity" evidence="1">
    <location>
        <begin position="162"/>
        <end position="186"/>
    </location>
</feature>
<dbReference type="Proteomes" id="UP001314205">
    <property type="component" value="Unassembled WGS sequence"/>
</dbReference>
<protein>
    <recommendedName>
        <fullName evidence="2">DUF7869 domain-containing protein</fullName>
    </recommendedName>
</protein>
<reference evidence="3 4" key="1">
    <citation type="submission" date="2023-11" db="EMBL/GenBank/DDBJ databases">
        <authorList>
            <person name="Hedman E."/>
            <person name="Englund M."/>
            <person name="Stromberg M."/>
            <person name="Nyberg Akerstrom W."/>
            <person name="Nylinder S."/>
            <person name="Jareborg N."/>
            <person name="Kallberg Y."/>
            <person name="Kronander E."/>
        </authorList>
    </citation>
    <scope>NUCLEOTIDE SEQUENCE [LARGE SCALE GENOMIC DNA]</scope>
</reference>
<gene>
    <name evidence="3" type="ORF">PARMNEM_LOCUS19880</name>
</gene>
<accession>A0AAV1M5J6</accession>
<dbReference type="Pfam" id="PF25273">
    <property type="entry name" value="DUF7869"/>
    <property type="match status" value="1"/>
</dbReference>
<dbReference type="PANTHER" id="PTHR10773">
    <property type="entry name" value="DNA-DIRECTED RNA POLYMERASES I, II, AND III SUBUNIT RPABC2"/>
    <property type="match status" value="1"/>
</dbReference>
<evidence type="ECO:0000313" key="4">
    <source>
        <dbReference type="Proteomes" id="UP001314205"/>
    </source>
</evidence>
<sequence length="879" mass="102155">MKRRVDYILEKVNFNSKNQVNMLFSHMLIIIRKHHKITKITVFVWYTDTNKENNILPFNSSCEEYPDKLSFNQMDQIVAEVIPETNNKSLTDSPSIIENSPNRSIPYFDPKVLCVVDTNKLQTKMQIQEFTIVLEPEFNNSEQSHVPNNEKEYPPSKKSYRDSSTSSDSTTSSSSRSSSSSSSSSDAHTNFYKNISNTNLSIDGPSTSNLTGQVTRKNTKNYHQSPIHSNESDVDLSDTDPTYTLDSSRSRRTTRLSSSSSSSSANTALELTKTSETTRKSRKRIRNPSNWKQNVAKILRNTGKAYVSCTTKKEVSARVIKDACKCRLKCPENVVDADRKTLFDKYWSLGNIELQRSFIRNCMMEIKPKYKYSNSAKPRLPNNAFYFTINNTRIRVCKTFFINTLGICDRQIRTVKKKTDPQGFLTTDIRGKHVSRQPIDPALIENIKQHINSIPRIESHYLRAATTREYISGDRTLTDIWKDFDKIQKQEGKPSCDYWIYYEIFTKQFNISFFQPKKDRCDLCLDYEVATVDQKTKIKDKYDEHLKEKNLCRQEKRLDRQNINDTFICSVYDLQAVTQCPTGDISSFFYKSKLNCLNFTIVELMAKKSEIPKKRKINEEYNENDIGAYSDVYSYFWDEVQGNRGANEIGSCILDYLNNLNEQNPNKNLHVTFYSDNCCGQNKNKFIITLYSYAVTHFENIETISHKYFIKGHSQNEGDNVHSLIEKEVKKNKKGGPIYAPYQYVTLIKNARKNGKPFTVKELTYEFFTNLKALQELWGYNFNEDDDKNNVILNDVKVLQFNKAEPFIFSYKTSYSQSEFKKVNIRNKRKKMMSPEEITVTKAFSQRLELSERKKKDLRDLINKNLIPSYYADFYNSIL</sequence>
<keyword evidence="4" id="KW-1185">Reference proteome</keyword>
<evidence type="ECO:0000313" key="3">
    <source>
        <dbReference type="EMBL" id="CAK1601216.1"/>
    </source>
</evidence>
<dbReference type="AlphaFoldDB" id="A0AAV1M5J6"/>